<comment type="caution">
    <text evidence="1">The sequence shown here is derived from an EMBL/GenBank/DDBJ whole genome shotgun (WGS) entry which is preliminary data.</text>
</comment>
<dbReference type="EMBL" id="QTSX02002137">
    <property type="protein sequence ID" value="KAJ9078766.1"/>
    <property type="molecule type" value="Genomic_DNA"/>
</dbReference>
<sequence>MALPIPNQDHTAPPLKRHKQEANPLPEEQPAESDATATPETQSKVEIYDEIFEEGTHALPTTPKLSTPAPTVCNSRWNPEHPNLFTFLEEQLDFDGPILAEDNPRYNIVTVETTPESPANQNNTSNSIELDLEIHNEFPTNNYEPKEETSFLRNVMSDIPQINNVYKGETKDVYTNTPMDTSPLIEKESIANPPMETSSLIYLDSTADSPMETTPEEVSEATLNSPMDTFNTPAEMGLVDNNKSHLSNEVQSSTINDNPKHAIAGIYRHPPDVLNLKAEKLVEGISIDKLFAETAEGRTLLGKHWSPENGRNRKQTNDPRHPRWRRL</sequence>
<name>A0ACC2TWB5_9FUNG</name>
<organism evidence="1 2">
    <name type="scientific">Entomophthora muscae</name>
    <dbReference type="NCBI Taxonomy" id="34485"/>
    <lineage>
        <taxon>Eukaryota</taxon>
        <taxon>Fungi</taxon>
        <taxon>Fungi incertae sedis</taxon>
        <taxon>Zoopagomycota</taxon>
        <taxon>Entomophthoromycotina</taxon>
        <taxon>Entomophthoromycetes</taxon>
        <taxon>Entomophthorales</taxon>
        <taxon>Entomophthoraceae</taxon>
        <taxon>Entomophthora</taxon>
    </lineage>
</organism>
<gene>
    <name evidence="1" type="ORF">DSO57_1003230</name>
</gene>
<evidence type="ECO:0000313" key="2">
    <source>
        <dbReference type="Proteomes" id="UP001165960"/>
    </source>
</evidence>
<protein>
    <submittedName>
        <fullName evidence="1">Uncharacterized protein</fullName>
    </submittedName>
</protein>
<reference evidence="1" key="1">
    <citation type="submission" date="2022-04" db="EMBL/GenBank/DDBJ databases">
        <title>Genome of the entomopathogenic fungus Entomophthora muscae.</title>
        <authorList>
            <person name="Elya C."/>
            <person name="Lovett B.R."/>
            <person name="Lee E."/>
            <person name="Macias A.M."/>
            <person name="Hajek A.E."/>
            <person name="De Bivort B.L."/>
            <person name="Kasson M.T."/>
            <person name="De Fine Licht H.H."/>
            <person name="Stajich J.E."/>
        </authorList>
    </citation>
    <scope>NUCLEOTIDE SEQUENCE</scope>
    <source>
        <strain evidence="1">Berkeley</strain>
    </source>
</reference>
<dbReference type="Proteomes" id="UP001165960">
    <property type="component" value="Unassembled WGS sequence"/>
</dbReference>
<keyword evidence="2" id="KW-1185">Reference proteome</keyword>
<proteinExistence type="predicted"/>
<accession>A0ACC2TWB5</accession>
<evidence type="ECO:0000313" key="1">
    <source>
        <dbReference type="EMBL" id="KAJ9078766.1"/>
    </source>
</evidence>